<dbReference type="AlphaFoldDB" id="A0A2X0MEQ7"/>
<dbReference type="PROSITE" id="PS51294">
    <property type="entry name" value="HTH_MYB"/>
    <property type="match status" value="1"/>
</dbReference>
<feature type="compositionally biased region" description="Pro residues" evidence="2">
    <location>
        <begin position="556"/>
        <end position="565"/>
    </location>
</feature>
<evidence type="ECO:0000256" key="1">
    <source>
        <dbReference type="SAM" id="Coils"/>
    </source>
</evidence>
<proteinExistence type="predicted"/>
<feature type="coiled-coil region" evidence="1">
    <location>
        <begin position="148"/>
        <end position="182"/>
    </location>
</feature>
<evidence type="ECO:0000256" key="2">
    <source>
        <dbReference type="SAM" id="MobiDB-lite"/>
    </source>
</evidence>
<organism evidence="5 6">
    <name type="scientific">Microbotryum saponariae</name>
    <dbReference type="NCBI Taxonomy" id="289078"/>
    <lineage>
        <taxon>Eukaryota</taxon>
        <taxon>Fungi</taxon>
        <taxon>Dikarya</taxon>
        <taxon>Basidiomycota</taxon>
        <taxon>Pucciniomycotina</taxon>
        <taxon>Microbotryomycetes</taxon>
        <taxon>Microbotryales</taxon>
        <taxon>Microbotryaceae</taxon>
        <taxon>Microbotryum</taxon>
    </lineage>
</organism>
<feature type="compositionally biased region" description="Basic residues" evidence="2">
    <location>
        <begin position="667"/>
        <end position="682"/>
    </location>
</feature>
<feature type="compositionally biased region" description="Low complexity" evidence="2">
    <location>
        <begin position="538"/>
        <end position="555"/>
    </location>
</feature>
<dbReference type="InterPro" id="IPR001005">
    <property type="entry name" value="SANT/Myb"/>
</dbReference>
<evidence type="ECO:0000259" key="4">
    <source>
        <dbReference type="PROSITE" id="PS51294"/>
    </source>
</evidence>
<gene>
    <name evidence="5" type="ORF">BZ3500_MVSOF-1268-A1-R1_CHR5-2G08048</name>
</gene>
<feature type="region of interest" description="Disordered" evidence="2">
    <location>
        <begin position="285"/>
        <end position="304"/>
    </location>
</feature>
<feature type="compositionally biased region" description="Low complexity" evidence="2">
    <location>
        <begin position="450"/>
        <end position="461"/>
    </location>
</feature>
<keyword evidence="1" id="KW-0175">Coiled coil</keyword>
<dbReference type="OrthoDB" id="2143914at2759"/>
<sequence>MVVVTAIATSTAFAMTSHRMNSIVTPFPLRDVAHSFESGRMDRISLAETEAPVPESPRPNPNVVDQAELDALKVKVRTLLPYPFGRLSLLCPLAQVSHRPRAGLLVSTRLKQRTDLGLSNALLAQLARLHSLILLQLSDASFVIEKLKQSHRLDLDRAQVEKELMQRQAEELANQLSQARAFSDVHDPTRRRRAPSLPNALDWSVDHDVFRRDDFVISSFRTRAEEAESRERELREDVKYLQRRLNVATAQLERYETEMRKSRASFLTTAPIIEQRAEIVLPSTGRLLTPPDESTRRHSAKVNRPATLGDAEAEHLLLAANALRAGSTIRRIQKVPLDKAIRRRAKQILQITSEGLDEDLTAAKQACPPRPRVHGDEQGGGDEPGPSARHYKRRRTSDASALDAEEEGPLQDYDKSDLEATDIEDYEPLFPVVDPPKRVPSALDVLAEASSAASQSQGSSENLHPSQFSGISSSALAPTEVLSAFAPPPPPGGYPGHRRFPSGAPILEPPSPPSQAPAAVVLPKFEVSAQERPRQRQRSSSSIGSKSTSVAAVPVLYPPPAPSSPRPIKAPAWVNGKPRKPRVSISGVKKERAAYVKWNDHEDELLIRAVLKNGLRWENVAGDVPQRSYHQVRQRFLRGLKSGWTLPPALEHYAGQVKKVVEENEKKKPRVKGGSRARSRGTRLHDDEDEDDYSDLSDVMSA</sequence>
<dbReference type="InterPro" id="IPR009057">
    <property type="entry name" value="Homeodomain-like_sf"/>
</dbReference>
<dbReference type="EMBL" id="FMWP01000018">
    <property type="protein sequence ID" value="SCZ92630.1"/>
    <property type="molecule type" value="Genomic_DNA"/>
</dbReference>
<dbReference type="InterPro" id="IPR017930">
    <property type="entry name" value="Myb_dom"/>
</dbReference>
<evidence type="ECO:0000259" key="3">
    <source>
        <dbReference type="PROSITE" id="PS50090"/>
    </source>
</evidence>
<accession>A0A2X0MEQ7</accession>
<dbReference type="Proteomes" id="UP000249723">
    <property type="component" value="Unassembled WGS sequence"/>
</dbReference>
<feature type="region of interest" description="Disordered" evidence="2">
    <location>
        <begin position="366"/>
        <end position="417"/>
    </location>
</feature>
<evidence type="ECO:0000313" key="5">
    <source>
        <dbReference type="EMBL" id="SCZ92630.1"/>
    </source>
</evidence>
<name>A0A2X0MEQ7_9BASI</name>
<protein>
    <submittedName>
        <fullName evidence="5">BZ3500_MvSof-1268-A1-R1_Chr5-2g08048 protein</fullName>
    </submittedName>
</protein>
<dbReference type="Gene3D" id="1.10.10.60">
    <property type="entry name" value="Homeodomain-like"/>
    <property type="match status" value="1"/>
</dbReference>
<keyword evidence="6" id="KW-1185">Reference proteome</keyword>
<feature type="compositionally biased region" description="Polar residues" evidence="2">
    <location>
        <begin position="462"/>
        <end position="476"/>
    </location>
</feature>
<dbReference type="SMART" id="SM00717">
    <property type="entry name" value="SANT"/>
    <property type="match status" value="1"/>
</dbReference>
<feature type="domain" description="Myb-like" evidence="3">
    <location>
        <begin position="590"/>
        <end position="640"/>
    </location>
</feature>
<dbReference type="Pfam" id="PF00249">
    <property type="entry name" value="Myb_DNA-binding"/>
    <property type="match status" value="1"/>
</dbReference>
<feature type="region of interest" description="Disordered" evidence="2">
    <location>
        <begin position="450"/>
        <end position="585"/>
    </location>
</feature>
<evidence type="ECO:0000313" key="6">
    <source>
        <dbReference type="Proteomes" id="UP000249723"/>
    </source>
</evidence>
<feature type="domain" description="HTH myb-type" evidence="4">
    <location>
        <begin position="597"/>
        <end position="644"/>
    </location>
</feature>
<reference evidence="6" key="1">
    <citation type="submission" date="2016-10" db="EMBL/GenBank/DDBJ databases">
        <authorList>
            <person name="Jeantristanb JTB J.-T."/>
            <person name="Ricardo R."/>
        </authorList>
    </citation>
    <scope>NUCLEOTIDE SEQUENCE [LARGE SCALE GENOMIC DNA]</scope>
</reference>
<dbReference type="PROSITE" id="PS50090">
    <property type="entry name" value="MYB_LIKE"/>
    <property type="match status" value="1"/>
</dbReference>
<feature type="coiled-coil region" evidence="1">
    <location>
        <begin position="217"/>
        <end position="265"/>
    </location>
</feature>
<feature type="region of interest" description="Disordered" evidence="2">
    <location>
        <begin position="661"/>
        <end position="702"/>
    </location>
</feature>
<dbReference type="CDD" id="cd00167">
    <property type="entry name" value="SANT"/>
    <property type="match status" value="1"/>
</dbReference>
<dbReference type="SUPFAM" id="SSF46689">
    <property type="entry name" value="Homeodomain-like"/>
    <property type="match status" value="1"/>
</dbReference>